<feature type="transmembrane region" description="Helical" evidence="2">
    <location>
        <begin position="309"/>
        <end position="332"/>
    </location>
</feature>
<organism evidence="3 4">
    <name type="scientific">Treponema bryantii</name>
    <dbReference type="NCBI Taxonomy" id="163"/>
    <lineage>
        <taxon>Bacteria</taxon>
        <taxon>Pseudomonadati</taxon>
        <taxon>Spirochaetota</taxon>
        <taxon>Spirochaetia</taxon>
        <taxon>Spirochaetales</taxon>
        <taxon>Treponemataceae</taxon>
        <taxon>Treponema</taxon>
    </lineage>
</organism>
<dbReference type="EMBL" id="FOFU01000001">
    <property type="protein sequence ID" value="SEP79941.1"/>
    <property type="molecule type" value="Genomic_DNA"/>
</dbReference>
<reference evidence="3 4" key="1">
    <citation type="submission" date="2016-10" db="EMBL/GenBank/DDBJ databases">
        <authorList>
            <person name="de Groot N.N."/>
        </authorList>
    </citation>
    <scope>NUCLEOTIDE SEQUENCE [LARGE SCALE GENOMIC DNA]</scope>
    <source>
        <strain evidence="3 4">B25</strain>
    </source>
</reference>
<feature type="coiled-coil region" evidence="1">
    <location>
        <begin position="387"/>
        <end position="450"/>
    </location>
</feature>
<proteinExistence type="predicted"/>
<keyword evidence="1" id="KW-0175">Coiled coil</keyword>
<dbReference type="OrthoDB" id="278834at2"/>
<dbReference type="Proteomes" id="UP000182360">
    <property type="component" value="Unassembled WGS sequence"/>
</dbReference>
<feature type="transmembrane region" description="Helical" evidence="2">
    <location>
        <begin position="274"/>
        <end position="297"/>
    </location>
</feature>
<evidence type="ECO:0000256" key="2">
    <source>
        <dbReference type="SAM" id="Phobius"/>
    </source>
</evidence>
<sequence>MFNKTASNSEKVTGNLDDAMRALSPSTLAAVAGVTSLVATIKGMTSAFKTAIGNFSHFEELEMGLTTFFHDADVGKAKFEELRKLSNETTFGVDELTGAFTQMANVGVDVDTIKDKLVMLGNVVQGDKNKFADLVTIYSKINSTGKASAMQLQQLAMRGVPIYDMLKKMGVTGTATAKDITKAFKNMTSAVDETTGKAGQFYNAMDNINKTIEGKEGFISDYFKEMTVNFAEVSGIADAYKAILDVLKEKIGNLSDKLLEWNSNPVMKALLQGGLVAVISSLVTVIGVGLVGAIIKLNTELKKTVVLKAILNPATLALAVGAGVIAGIAVAVKSYKKSTAEAAEETAKMAKAVEDAKKAMGTDYNLLNVGVNKNNRKQNLQNETAILDGYKSNLATFNEKLQEAHKNVSLLEEKMRKDGGGGLTGYEKKLKKAQEEVNKWQEAVAHTNRSIEEQARVVSFWESQVEKFNITELKDQVDELFNGTISKHEKEKIALEDNVKTVQAYEKKLKELNGQFDNDGNVISYAKNKPEIDKTIEYLNKQLKEVKIKIKLENLSEWQKVLQNAMGFTNEEVYDGAIEKGATAVAKFKEKLEKEMTNMKSFSDAGLINISKLDLAEQKLEKINSVIKAMRDSGLWGADEGTTNKMKDLQYSAQQEATIAQLESYREELAILKDQTGELKKQAEIKALMSEGYTENQAEALLYWEKQLTDEKKKQSDIWGYLEGQVSEYFEKIGISKTNADLFASTLMDIAKTQIPNALIDGFTAIGDALAKGASVGDALKKQFAQLVSQITKSLAITCIQAGVNLIAQSGWAGVPGALALFALGGASGIASGFISSLAEGSSEANEQEKQLELLKELNQQYKDLAKAIKEQEEYYLKKKSEINAFTLKDYVSRATPVNDMIITPKGNFSTHPEDTIIATKNPEGLGKGAVKVVVNNYANTDVDVQQRNNNGVNEMLITISKKIASDVANGFNGWDNAFAMQKQRVDGRRL</sequence>
<keyword evidence="2" id="KW-0472">Membrane</keyword>
<dbReference type="AlphaFoldDB" id="A0A1H9ATV3"/>
<keyword evidence="2" id="KW-0812">Transmembrane</keyword>
<accession>A0A1H9ATV3</accession>
<name>A0A1H9ATV3_9SPIR</name>
<protein>
    <recommendedName>
        <fullName evidence="5">Tape measure domain-containing protein</fullName>
    </recommendedName>
</protein>
<keyword evidence="2" id="KW-1133">Transmembrane helix</keyword>
<evidence type="ECO:0000313" key="4">
    <source>
        <dbReference type="Proteomes" id="UP000182360"/>
    </source>
</evidence>
<feature type="coiled-coil region" evidence="1">
    <location>
        <begin position="613"/>
        <end position="682"/>
    </location>
</feature>
<feature type="coiled-coil region" evidence="1">
    <location>
        <begin position="838"/>
        <end position="875"/>
    </location>
</feature>
<evidence type="ECO:0000256" key="1">
    <source>
        <dbReference type="SAM" id="Coils"/>
    </source>
</evidence>
<dbReference type="RefSeq" id="WP_074640497.1">
    <property type="nucleotide sequence ID" value="NZ_FOFU01000001.1"/>
</dbReference>
<gene>
    <name evidence="3" type="ORF">SAMN04487977_101461</name>
</gene>
<evidence type="ECO:0000313" key="3">
    <source>
        <dbReference type="EMBL" id="SEP79941.1"/>
    </source>
</evidence>
<evidence type="ECO:0008006" key="5">
    <source>
        <dbReference type="Google" id="ProtNLM"/>
    </source>
</evidence>
<keyword evidence="4" id="KW-1185">Reference proteome</keyword>
<feature type="coiled-coil region" evidence="1">
    <location>
        <begin position="237"/>
        <end position="264"/>
    </location>
</feature>